<sequence length="73" mass="8513">MEYEEFIRKVGTKIKEIRVSKGITQEAMDKGEYAISYRTVQDIENGQSHPSVRSIFKISKRLKVRPKDLLDVQ</sequence>
<reference evidence="2" key="1">
    <citation type="submission" date="2019-09" db="EMBL/GenBank/DDBJ databases">
        <title>Comparative Genomics of Leptospira interrogans Reveals Genome Plasticity - A Common Adaptive Strategy for Survival in Various Hosts.</title>
        <authorList>
            <person name="Ramli S.R."/>
            <person name="Bunk B."/>
            <person name="Goris M."/>
            <person name="Bhuju S."/>
            <person name="Jarek M."/>
            <person name="Sproer C."/>
            <person name="Mustakim S."/>
            <person name="Strommenger B."/>
            <person name="Pessler F."/>
        </authorList>
    </citation>
    <scope>NUCLEOTIDE SEQUENCE</scope>
    <source>
        <strain evidence="2">1489</strain>
    </source>
</reference>
<evidence type="ECO:0000313" key="3">
    <source>
        <dbReference type="Proteomes" id="UP000663255"/>
    </source>
</evidence>
<dbReference type="SMART" id="SM00530">
    <property type="entry name" value="HTH_XRE"/>
    <property type="match status" value="1"/>
</dbReference>
<proteinExistence type="predicted"/>
<evidence type="ECO:0000259" key="1">
    <source>
        <dbReference type="PROSITE" id="PS50943"/>
    </source>
</evidence>
<dbReference type="Pfam" id="PF01381">
    <property type="entry name" value="HTH_3"/>
    <property type="match status" value="1"/>
</dbReference>
<dbReference type="EMBL" id="CP043893">
    <property type="protein sequence ID" value="QOI52418.1"/>
    <property type="molecule type" value="Genomic_DNA"/>
</dbReference>
<dbReference type="CDD" id="cd00093">
    <property type="entry name" value="HTH_XRE"/>
    <property type="match status" value="1"/>
</dbReference>
<dbReference type="RefSeq" id="WP_192504854.1">
    <property type="nucleotide sequence ID" value="NZ_CP043893.1"/>
</dbReference>
<dbReference type="PROSITE" id="PS50943">
    <property type="entry name" value="HTH_CROC1"/>
    <property type="match status" value="1"/>
</dbReference>
<feature type="domain" description="HTH cro/C1-type" evidence="1">
    <location>
        <begin position="14"/>
        <end position="69"/>
    </location>
</feature>
<dbReference type="Proteomes" id="UP000663255">
    <property type="component" value="Chromosome 1"/>
</dbReference>
<gene>
    <name evidence="2" type="ORF">Lepto1489_19775</name>
</gene>
<accession>A0AAQ0B484</accession>
<dbReference type="InterPro" id="IPR001387">
    <property type="entry name" value="Cro/C1-type_HTH"/>
</dbReference>
<evidence type="ECO:0000313" key="2">
    <source>
        <dbReference type="EMBL" id="QOI52418.1"/>
    </source>
</evidence>
<dbReference type="GO" id="GO:0003677">
    <property type="term" value="F:DNA binding"/>
    <property type="evidence" value="ECO:0007669"/>
    <property type="project" value="InterPro"/>
</dbReference>
<organism evidence="2 3">
    <name type="scientific">Leptospira interrogans serovar Bataviae</name>
    <dbReference type="NCBI Taxonomy" id="312175"/>
    <lineage>
        <taxon>Bacteria</taxon>
        <taxon>Pseudomonadati</taxon>
        <taxon>Spirochaetota</taxon>
        <taxon>Spirochaetia</taxon>
        <taxon>Leptospirales</taxon>
        <taxon>Leptospiraceae</taxon>
        <taxon>Leptospira</taxon>
    </lineage>
</organism>
<name>A0AAQ0B484_LEPIR</name>
<dbReference type="InterPro" id="IPR010982">
    <property type="entry name" value="Lambda_DNA-bd_dom_sf"/>
</dbReference>
<dbReference type="Gene3D" id="1.10.260.40">
    <property type="entry name" value="lambda repressor-like DNA-binding domains"/>
    <property type="match status" value="1"/>
</dbReference>
<dbReference type="SUPFAM" id="SSF47413">
    <property type="entry name" value="lambda repressor-like DNA-binding domains"/>
    <property type="match status" value="1"/>
</dbReference>
<dbReference type="AlphaFoldDB" id="A0AAQ0B484"/>
<protein>
    <submittedName>
        <fullName evidence="2">Helix-turn-helix transcriptional regulator</fullName>
    </submittedName>
</protein>